<dbReference type="Pfam" id="PF13231">
    <property type="entry name" value="PMT_2"/>
    <property type="match status" value="1"/>
</dbReference>
<reference evidence="11" key="2">
    <citation type="submission" date="2020-09" db="EMBL/GenBank/DDBJ databases">
        <authorList>
            <person name="Sun Q."/>
            <person name="Ohkuma M."/>
        </authorList>
    </citation>
    <scope>NUCLEOTIDE SEQUENCE</scope>
    <source>
        <strain evidence="11">JCM 19831</strain>
    </source>
</reference>
<sequence length="635" mass="66549">MLRGREGDPIWARPALAILLVVAALLYGWGLGASGWANSFYSAAAQAGSTSWKAWFFGSFDAANFITVDKTPGALWVAGLSVRLFGLNPWSILVPQALEGVATVALLYAVVRRWFGPGAALLSGAVLATTPVATLMFRYNNPDALLMLALVAGAYAIVRAVEDARSGWLVLAGACVGFGFLTKMLQALLVLPAFALTYLMFAPTPVGRRVRQLLLGGAAMVASAGWWVAIVELTPARLRPYVGGSTDDNVLQLALGYNGFGRLTGNEIAGFDGRRLGFDGPGWGRMFDATTGGQIAWLLPAALVLCVAGFVLAGRSAAAPTQAGRWRAAYVLWSGWLVVTALVLSLMHGIFHPYYTLALAPAVAALAGMGVHTLWRLRCDRAGSRLLAAVVAGTAAWSWVLLDRSAAFQPWLRAVVVVTGLLAAAALAWSARPARHDRRSTAVLPALAAAAALVAVLAGPAAYSLQTVAAPRSGPLVSAGPVMPGIRGGRGGGIDGPWPDVGIRGGGRTTGAISMARLLADRAPDPRVRALLTRDAGAYTWVVATIGSRGAATYQLATGRPAMAVGGFSGTDPTPTLAQFQRDVAAKRIHYFIADPFARVLAGTRPSDSARIADWVQHNYPATTTDGVTIYDLSR</sequence>
<feature type="transmembrane region" description="Helical" evidence="8">
    <location>
        <begin position="114"/>
        <end position="137"/>
    </location>
</feature>
<dbReference type="InterPro" id="IPR038731">
    <property type="entry name" value="RgtA/B/C-like"/>
</dbReference>
<feature type="transmembrane region" description="Helical" evidence="8">
    <location>
        <begin position="213"/>
        <end position="231"/>
    </location>
</feature>
<dbReference type="InterPro" id="IPR050297">
    <property type="entry name" value="LipidA_mod_glycosyltrf_83"/>
</dbReference>
<feature type="transmembrane region" description="Helical" evidence="8">
    <location>
        <begin position="382"/>
        <end position="399"/>
    </location>
</feature>
<keyword evidence="7 8" id="KW-0472">Membrane</keyword>
<evidence type="ECO:0000256" key="3">
    <source>
        <dbReference type="ARBA" id="ARBA00022676"/>
    </source>
</evidence>
<organism evidence="11 12">
    <name type="scientific">Dactylosporangium sucinum</name>
    <dbReference type="NCBI Taxonomy" id="1424081"/>
    <lineage>
        <taxon>Bacteria</taxon>
        <taxon>Bacillati</taxon>
        <taxon>Actinomycetota</taxon>
        <taxon>Actinomycetes</taxon>
        <taxon>Micromonosporales</taxon>
        <taxon>Micromonosporaceae</taxon>
        <taxon>Dactylosporangium</taxon>
    </lineage>
</organism>
<feature type="transmembrane region" description="Helical" evidence="8">
    <location>
        <begin position="411"/>
        <end position="430"/>
    </location>
</feature>
<comment type="subcellular location">
    <subcellularLocation>
        <location evidence="1">Cell membrane</location>
        <topology evidence="1">Multi-pass membrane protein</topology>
    </subcellularLocation>
</comment>
<dbReference type="GO" id="GO:0010041">
    <property type="term" value="P:response to iron(III) ion"/>
    <property type="evidence" value="ECO:0007669"/>
    <property type="project" value="TreeGrafter"/>
</dbReference>
<evidence type="ECO:0000313" key="12">
    <source>
        <dbReference type="Proteomes" id="UP000642070"/>
    </source>
</evidence>
<dbReference type="GO" id="GO:0016763">
    <property type="term" value="F:pentosyltransferase activity"/>
    <property type="evidence" value="ECO:0007669"/>
    <property type="project" value="TreeGrafter"/>
</dbReference>
<dbReference type="GO" id="GO:0005886">
    <property type="term" value="C:plasma membrane"/>
    <property type="evidence" value="ECO:0007669"/>
    <property type="project" value="UniProtKB-SubCell"/>
</dbReference>
<keyword evidence="12" id="KW-1185">Reference proteome</keyword>
<proteinExistence type="predicted"/>
<feature type="transmembrane region" description="Helical" evidence="8">
    <location>
        <begin position="330"/>
        <end position="351"/>
    </location>
</feature>
<keyword evidence="4 11" id="KW-0808">Transferase</keyword>
<feature type="transmembrane region" description="Helical" evidence="8">
    <location>
        <begin position="357"/>
        <end position="375"/>
    </location>
</feature>
<comment type="caution">
    <text evidence="11">The sequence shown here is derived from an EMBL/GenBank/DDBJ whole genome shotgun (WGS) entry which is preliminary data.</text>
</comment>
<gene>
    <name evidence="11" type="ORF">GCM10007977_000810</name>
</gene>
<keyword evidence="2" id="KW-1003">Cell membrane</keyword>
<name>A0A917SY72_9ACTN</name>
<feature type="transmembrane region" description="Helical" evidence="8">
    <location>
        <begin position="295"/>
        <end position="318"/>
    </location>
</feature>
<evidence type="ECO:0000256" key="5">
    <source>
        <dbReference type="ARBA" id="ARBA00022692"/>
    </source>
</evidence>
<reference evidence="11" key="1">
    <citation type="journal article" date="2014" name="Int. J. Syst. Evol. Microbiol.">
        <title>Complete genome sequence of Corynebacterium casei LMG S-19264T (=DSM 44701T), isolated from a smear-ripened cheese.</title>
        <authorList>
            <consortium name="US DOE Joint Genome Institute (JGI-PGF)"/>
            <person name="Walter F."/>
            <person name="Albersmeier A."/>
            <person name="Kalinowski J."/>
            <person name="Ruckert C."/>
        </authorList>
    </citation>
    <scope>NUCLEOTIDE SEQUENCE</scope>
    <source>
        <strain evidence="11">JCM 19831</strain>
    </source>
</reference>
<feature type="domain" description="Putative mannosyltransferase YkcA/B-like C-terminal" evidence="10">
    <location>
        <begin position="530"/>
        <end position="619"/>
    </location>
</feature>
<evidence type="ECO:0000256" key="8">
    <source>
        <dbReference type="SAM" id="Phobius"/>
    </source>
</evidence>
<evidence type="ECO:0000256" key="6">
    <source>
        <dbReference type="ARBA" id="ARBA00022989"/>
    </source>
</evidence>
<evidence type="ECO:0000259" key="9">
    <source>
        <dbReference type="Pfam" id="PF13231"/>
    </source>
</evidence>
<accession>A0A917SY72</accession>
<feature type="transmembrane region" description="Helical" evidence="8">
    <location>
        <begin position="144"/>
        <end position="162"/>
    </location>
</feature>
<dbReference type="GO" id="GO:0009103">
    <property type="term" value="P:lipopolysaccharide biosynthetic process"/>
    <property type="evidence" value="ECO:0007669"/>
    <property type="project" value="UniProtKB-ARBA"/>
</dbReference>
<keyword evidence="5 8" id="KW-0812">Transmembrane</keyword>
<feature type="domain" description="Glycosyltransferase RgtA/B/C/D-like" evidence="9">
    <location>
        <begin position="69"/>
        <end position="220"/>
    </location>
</feature>
<dbReference type="Proteomes" id="UP000642070">
    <property type="component" value="Unassembled WGS sequence"/>
</dbReference>
<dbReference type="PANTHER" id="PTHR33908:SF3">
    <property type="entry name" value="UNDECAPRENYL PHOSPHATE-ALPHA-4-AMINO-4-DEOXY-L-ARABINOSE ARABINOSYL TRANSFERASE"/>
    <property type="match status" value="1"/>
</dbReference>
<dbReference type="Pfam" id="PF24878">
    <property type="entry name" value="YkcB_C"/>
    <property type="match status" value="1"/>
</dbReference>
<evidence type="ECO:0000256" key="4">
    <source>
        <dbReference type="ARBA" id="ARBA00022679"/>
    </source>
</evidence>
<dbReference type="InterPro" id="IPR056785">
    <property type="entry name" value="YkcA/B-like_C"/>
</dbReference>
<keyword evidence="3" id="KW-0328">Glycosyltransferase</keyword>
<evidence type="ECO:0000256" key="7">
    <source>
        <dbReference type="ARBA" id="ARBA00023136"/>
    </source>
</evidence>
<feature type="transmembrane region" description="Helical" evidence="8">
    <location>
        <begin position="442"/>
        <end position="463"/>
    </location>
</feature>
<feature type="transmembrane region" description="Helical" evidence="8">
    <location>
        <begin position="168"/>
        <end position="201"/>
    </location>
</feature>
<evidence type="ECO:0000313" key="11">
    <source>
        <dbReference type="EMBL" id="GGM03302.1"/>
    </source>
</evidence>
<evidence type="ECO:0000256" key="2">
    <source>
        <dbReference type="ARBA" id="ARBA00022475"/>
    </source>
</evidence>
<dbReference type="PANTHER" id="PTHR33908">
    <property type="entry name" value="MANNOSYLTRANSFERASE YKCB-RELATED"/>
    <property type="match status" value="1"/>
</dbReference>
<keyword evidence="6 8" id="KW-1133">Transmembrane helix</keyword>
<protein>
    <submittedName>
        <fullName evidence="11">Glycosyl transferase</fullName>
    </submittedName>
</protein>
<evidence type="ECO:0000259" key="10">
    <source>
        <dbReference type="Pfam" id="PF24878"/>
    </source>
</evidence>
<dbReference type="AlphaFoldDB" id="A0A917SY72"/>
<dbReference type="EMBL" id="BMPI01000001">
    <property type="protein sequence ID" value="GGM03302.1"/>
    <property type="molecule type" value="Genomic_DNA"/>
</dbReference>
<evidence type="ECO:0000256" key="1">
    <source>
        <dbReference type="ARBA" id="ARBA00004651"/>
    </source>
</evidence>